<evidence type="ECO:0000313" key="2">
    <source>
        <dbReference type="Proteomes" id="UP000256763"/>
    </source>
</evidence>
<evidence type="ECO:0000313" key="1">
    <source>
        <dbReference type="EMBL" id="RFA33560.1"/>
    </source>
</evidence>
<gene>
    <name evidence="1" type="ORF">CAL65_17040</name>
</gene>
<dbReference type="RefSeq" id="WP_116302931.1">
    <property type="nucleotide sequence ID" value="NZ_NFZV01000015.1"/>
</dbReference>
<organism evidence="1 2">
    <name type="scientific">Alkalilimnicola ehrlichii</name>
    <dbReference type="NCBI Taxonomy" id="351052"/>
    <lineage>
        <taxon>Bacteria</taxon>
        <taxon>Pseudomonadati</taxon>
        <taxon>Pseudomonadota</taxon>
        <taxon>Gammaproteobacteria</taxon>
        <taxon>Chromatiales</taxon>
        <taxon>Ectothiorhodospiraceae</taxon>
        <taxon>Alkalilimnicola</taxon>
    </lineage>
</organism>
<sequence length="143" mass="15837">MVVMAGLIGKIDSTPIQRWQDHDLQAVRDAFDKVVEEPTIAATLGSAVYRVRLGDDYRFVAAGPGYAIVSKARSGWAISRHLTIVSVGANLSRQLDSPDGIIHRVVPREFPEVAALLVEERGLDQIWLFGGRGRRERLMKVCL</sequence>
<comment type="caution">
    <text evidence="1">The sequence shown here is derived from an EMBL/GenBank/DDBJ whole genome shotgun (WGS) entry which is preliminary data.</text>
</comment>
<name>A0A3E0WKS5_9GAMM</name>
<dbReference type="Proteomes" id="UP000256763">
    <property type="component" value="Unassembled WGS sequence"/>
</dbReference>
<dbReference type="EMBL" id="NFZW01000020">
    <property type="protein sequence ID" value="RFA33560.1"/>
    <property type="molecule type" value="Genomic_DNA"/>
</dbReference>
<reference evidence="2" key="1">
    <citation type="submission" date="2017-05" db="EMBL/GenBank/DDBJ databases">
        <authorList>
            <person name="Sharma S."/>
            <person name="Sidhu C."/>
            <person name="Pinnaka A.K."/>
        </authorList>
    </citation>
    <scope>NUCLEOTIDE SEQUENCE [LARGE SCALE GENOMIC DNA]</scope>
    <source>
        <strain evidence="2">AK93</strain>
    </source>
</reference>
<dbReference type="AlphaFoldDB" id="A0A3E0WKS5"/>
<protein>
    <submittedName>
        <fullName evidence="1">Uncharacterized protein</fullName>
    </submittedName>
</protein>
<keyword evidence="2" id="KW-1185">Reference proteome</keyword>
<proteinExistence type="predicted"/>
<accession>A0A3E0WKS5</accession>